<accession>A0ABV7XDB2</accession>
<dbReference type="Proteomes" id="UP001595615">
    <property type="component" value="Unassembled WGS sequence"/>
</dbReference>
<gene>
    <name evidence="2" type="ORF">ACFOMD_16025</name>
</gene>
<comment type="caution">
    <text evidence="2">The sequence shown here is derived from an EMBL/GenBank/DDBJ whole genome shotgun (WGS) entry which is preliminary data.</text>
</comment>
<dbReference type="EMBL" id="JBHRXV010000011">
    <property type="protein sequence ID" value="MFC3714079.1"/>
    <property type="molecule type" value="Genomic_DNA"/>
</dbReference>
<feature type="region of interest" description="Disordered" evidence="1">
    <location>
        <begin position="1"/>
        <end position="38"/>
    </location>
</feature>
<keyword evidence="3" id="KW-1185">Reference proteome</keyword>
<evidence type="ECO:0000313" key="2">
    <source>
        <dbReference type="EMBL" id="MFC3714079.1"/>
    </source>
</evidence>
<evidence type="ECO:0000256" key="1">
    <source>
        <dbReference type="SAM" id="MobiDB-lite"/>
    </source>
</evidence>
<reference evidence="3" key="1">
    <citation type="journal article" date="2019" name="Int. J. Syst. Evol. Microbiol.">
        <title>The Global Catalogue of Microorganisms (GCM) 10K type strain sequencing project: providing services to taxonomists for standard genome sequencing and annotation.</title>
        <authorList>
            <consortium name="The Broad Institute Genomics Platform"/>
            <consortium name="The Broad Institute Genome Sequencing Center for Infectious Disease"/>
            <person name="Wu L."/>
            <person name="Ma J."/>
        </authorList>
    </citation>
    <scope>NUCLEOTIDE SEQUENCE [LARGE SCALE GENOMIC DNA]</scope>
    <source>
        <strain evidence="3">KCTC 42644</strain>
    </source>
</reference>
<organism evidence="2 3">
    <name type="scientific">Sphingoaurantiacus capsulatus</name>
    <dbReference type="NCBI Taxonomy" id="1771310"/>
    <lineage>
        <taxon>Bacteria</taxon>
        <taxon>Pseudomonadati</taxon>
        <taxon>Pseudomonadota</taxon>
        <taxon>Alphaproteobacteria</taxon>
        <taxon>Sphingomonadales</taxon>
        <taxon>Sphingosinicellaceae</taxon>
        <taxon>Sphingoaurantiacus</taxon>
    </lineage>
</organism>
<proteinExistence type="predicted"/>
<name>A0ABV7XDB2_9SPHN</name>
<protein>
    <submittedName>
        <fullName evidence="2">Uncharacterized protein</fullName>
    </submittedName>
</protein>
<evidence type="ECO:0000313" key="3">
    <source>
        <dbReference type="Proteomes" id="UP001595615"/>
    </source>
</evidence>
<sequence length="58" mass="6530">MSDDLRGNSAARDDRDRGRHMLPKAPSKTAQVELDTSHVGRARQLSPELFWVIVDAQK</sequence>
<feature type="compositionally biased region" description="Basic and acidic residues" evidence="1">
    <location>
        <begin position="1"/>
        <end position="19"/>
    </location>
</feature>